<dbReference type="GO" id="GO:0016020">
    <property type="term" value="C:membrane"/>
    <property type="evidence" value="ECO:0007669"/>
    <property type="project" value="UniProtKB-SubCell"/>
</dbReference>
<evidence type="ECO:0000256" key="3">
    <source>
        <dbReference type="ARBA" id="ARBA00022989"/>
    </source>
</evidence>
<dbReference type="AlphaFoldDB" id="A0A7X5BZ80"/>
<dbReference type="OrthoDB" id="2406134at2"/>
<evidence type="ECO:0000313" key="8">
    <source>
        <dbReference type="EMBL" id="NBC70442.1"/>
    </source>
</evidence>
<evidence type="ECO:0000259" key="7">
    <source>
        <dbReference type="Pfam" id="PF12698"/>
    </source>
</evidence>
<keyword evidence="3 6" id="KW-1133">Transmembrane helix</keyword>
<dbReference type="GO" id="GO:0140359">
    <property type="term" value="F:ABC-type transporter activity"/>
    <property type="evidence" value="ECO:0007669"/>
    <property type="project" value="InterPro"/>
</dbReference>
<keyword evidence="9" id="KW-1185">Reference proteome</keyword>
<comment type="subcellular location">
    <subcellularLocation>
        <location evidence="1">Membrane</location>
        <topology evidence="1">Multi-pass membrane protein</topology>
    </subcellularLocation>
</comment>
<dbReference type="Gene3D" id="3.40.1710.10">
    <property type="entry name" value="abc type-2 transporter like domain"/>
    <property type="match status" value="1"/>
</dbReference>
<feature type="transmembrane region" description="Helical" evidence="6">
    <location>
        <begin position="276"/>
        <end position="293"/>
    </location>
</feature>
<comment type="caution">
    <text evidence="8">The sequence shown here is derived from an EMBL/GenBank/DDBJ whole genome shotgun (WGS) entry which is preliminary data.</text>
</comment>
<evidence type="ECO:0000256" key="1">
    <source>
        <dbReference type="ARBA" id="ARBA00004141"/>
    </source>
</evidence>
<keyword evidence="4 6" id="KW-0472">Membrane</keyword>
<keyword evidence="2 6" id="KW-0812">Transmembrane</keyword>
<evidence type="ECO:0000256" key="4">
    <source>
        <dbReference type="ARBA" id="ARBA00023136"/>
    </source>
</evidence>
<name>A0A7X5BZ80_9BACL</name>
<dbReference type="InterPro" id="IPR051328">
    <property type="entry name" value="T7SS_ABC-Transporter"/>
</dbReference>
<accession>A0A7X5BZ80</accession>
<evidence type="ECO:0000313" key="9">
    <source>
        <dbReference type="Proteomes" id="UP000558113"/>
    </source>
</evidence>
<dbReference type="InterPro" id="IPR013525">
    <property type="entry name" value="ABC2_TM"/>
</dbReference>
<dbReference type="RefSeq" id="WP_161699386.1">
    <property type="nucleotide sequence ID" value="NZ_JAAAMU010000007.1"/>
</dbReference>
<evidence type="ECO:0000256" key="6">
    <source>
        <dbReference type="SAM" id="Phobius"/>
    </source>
</evidence>
<feature type="domain" description="ABC-2 type transporter transmembrane" evidence="7">
    <location>
        <begin position="13"/>
        <end position="381"/>
    </location>
</feature>
<proteinExistence type="predicted"/>
<sequence length="501" mass="54821">MIHFFRQRHPYLTVFLVFLVVLVFGLAQLGSSVNPVPRDLPVLIVQGDAGTATPAGDKNFGRELSERLRHAKLPGGEEPVLVWRVISSEAEAIKAMNREEAYAALVIPADFSKKVSSLLSPDPQSASAVLYVNQGMNYNGATMASGIVTQMLGGANVQLRERLLAQAGPEGMLTPAQTNALAEPIQVLNRSINAIGPNSSNGNAPVVLTQLVWFAAMGSTMMLFVAANRATASGFRLHRFGIRLSQILMGIAASGAAALSILWIAGQWFGLHIPDYAGIGWYLFFVCIVFFLVQTTVVSWLGFAGMPLFVLLFFFAAPLLALPPELLPAFSHRFIYDWLPLRFAAEGLRDLFYFRGLNLSRPTWTLAAIGGVAVVLTLLSVLKRHRMADDESENKVTDSVLELVIASEASEPAEQPALAEAAVHADLPIKDNEFRNAVRGFLTPAPPANDDGHFTDKEYRKVLLKLKEAANEEEEHAERMSSDKAYRDTLKKLTGLHKERE</sequence>
<dbReference type="EMBL" id="JAAAMU010000007">
    <property type="protein sequence ID" value="NBC70442.1"/>
    <property type="molecule type" value="Genomic_DNA"/>
</dbReference>
<feature type="transmembrane region" description="Helical" evidence="6">
    <location>
        <begin position="207"/>
        <end position="226"/>
    </location>
</feature>
<feature type="region of interest" description="Disordered" evidence="5">
    <location>
        <begin position="470"/>
        <end position="501"/>
    </location>
</feature>
<feature type="transmembrane region" description="Helical" evidence="6">
    <location>
        <begin position="363"/>
        <end position="382"/>
    </location>
</feature>
<evidence type="ECO:0000256" key="5">
    <source>
        <dbReference type="SAM" id="MobiDB-lite"/>
    </source>
</evidence>
<evidence type="ECO:0000256" key="2">
    <source>
        <dbReference type="ARBA" id="ARBA00022692"/>
    </source>
</evidence>
<dbReference type="PANTHER" id="PTHR43077">
    <property type="entry name" value="TRANSPORT PERMEASE YVFS-RELATED"/>
    <property type="match status" value="1"/>
</dbReference>
<feature type="transmembrane region" description="Helical" evidence="6">
    <location>
        <begin position="300"/>
        <end position="321"/>
    </location>
</feature>
<dbReference type="Proteomes" id="UP000558113">
    <property type="component" value="Unassembled WGS sequence"/>
</dbReference>
<organism evidence="8 9">
    <name type="scientific">Paenibacillus sacheonensis</name>
    <dbReference type="NCBI Taxonomy" id="742054"/>
    <lineage>
        <taxon>Bacteria</taxon>
        <taxon>Bacillati</taxon>
        <taxon>Bacillota</taxon>
        <taxon>Bacilli</taxon>
        <taxon>Bacillales</taxon>
        <taxon>Paenibacillaceae</taxon>
        <taxon>Paenibacillus</taxon>
    </lineage>
</organism>
<dbReference type="Pfam" id="PF12698">
    <property type="entry name" value="ABC2_membrane_3"/>
    <property type="match status" value="1"/>
</dbReference>
<protein>
    <submittedName>
        <fullName evidence="8">DUF3533 domain-containing protein</fullName>
    </submittedName>
</protein>
<dbReference type="PANTHER" id="PTHR43077:SF5">
    <property type="entry name" value="PHAGE INFECTION PROTEIN"/>
    <property type="match status" value="1"/>
</dbReference>
<gene>
    <name evidence="8" type="ORF">GT003_15685</name>
</gene>
<feature type="transmembrane region" description="Helical" evidence="6">
    <location>
        <begin position="247"/>
        <end position="270"/>
    </location>
</feature>
<reference evidence="8 9" key="1">
    <citation type="submission" date="2020-01" db="EMBL/GenBank/DDBJ databases">
        <title>Paenibacillus soybeanensis sp. nov. isolated from the nodules of soybean (Glycine max(L.) Merr).</title>
        <authorList>
            <person name="Wang H."/>
        </authorList>
    </citation>
    <scope>NUCLEOTIDE SEQUENCE [LARGE SCALE GENOMIC DNA]</scope>
    <source>
        <strain evidence="8 9">DSM 23054</strain>
    </source>
</reference>